<sequence>MADKTKIEWCDSTVNPIMGCGGCELYPKPGAILTAIDTELKTRIEGWKKGLAREVFRELIDVAWQDLLEKIGEPLSGHTNEMTTTNIWHLRTQFADRVKNQFGGKLSFAALWAVESQITCYAAKLHLNKGRSIVNPTRNVHAGHALTFETVTQFPGRVSDMADEVDLRGADRPDKPWLNGLPRLVFVSDMGDALTRKTDFPFLQRELAATQSENGLKHLWLWLTKRPGLMRLYADRVGGLPRNYCAMTTVTSMKTLHRVDELRDVNAQCRGLSVEPLWSSVADEIDLRGIDWVIVGGESGKLGVVREFHVEWALELKQKCEQQGVAFFVKQLGKCPVLRGEPFRLNAPKGDDWTEWSDDLQTREVPEYFHYYRAAGVPSPSALFSC</sequence>
<evidence type="ECO:0000313" key="2">
    <source>
        <dbReference type="Proteomes" id="UP001239462"/>
    </source>
</evidence>
<dbReference type="InterPro" id="IPR011101">
    <property type="entry name" value="DUF5131"/>
</dbReference>
<reference evidence="1 2" key="1">
    <citation type="submission" date="2023-06" db="EMBL/GenBank/DDBJ databases">
        <title>Roseiconus lacunae JC819 isolated from Gulf of Mannar region, Tamil Nadu.</title>
        <authorList>
            <person name="Pk S."/>
            <person name="Ch S."/>
            <person name="Ch V.R."/>
        </authorList>
    </citation>
    <scope>NUCLEOTIDE SEQUENCE [LARGE SCALE GENOMIC DNA]</scope>
    <source>
        <strain evidence="1 2">JC819</strain>
    </source>
</reference>
<organism evidence="1 2">
    <name type="scientific">Roseiconus lacunae</name>
    <dbReference type="NCBI Taxonomy" id="2605694"/>
    <lineage>
        <taxon>Bacteria</taxon>
        <taxon>Pseudomonadati</taxon>
        <taxon>Planctomycetota</taxon>
        <taxon>Planctomycetia</taxon>
        <taxon>Pirellulales</taxon>
        <taxon>Pirellulaceae</taxon>
        <taxon>Roseiconus</taxon>
    </lineage>
</organism>
<protein>
    <submittedName>
        <fullName evidence="1">DUF5131 family protein</fullName>
    </submittedName>
</protein>
<dbReference type="Pfam" id="PF07505">
    <property type="entry name" value="DUF5131"/>
    <property type="match status" value="1"/>
</dbReference>
<dbReference type="Proteomes" id="UP001239462">
    <property type="component" value="Unassembled WGS sequence"/>
</dbReference>
<gene>
    <name evidence="1" type="ORF">QTN89_22310</name>
</gene>
<keyword evidence="2" id="KW-1185">Reference proteome</keyword>
<evidence type="ECO:0000313" key="1">
    <source>
        <dbReference type="EMBL" id="MDM4018200.1"/>
    </source>
</evidence>
<dbReference type="RefSeq" id="WP_289165893.1">
    <property type="nucleotide sequence ID" value="NZ_JASZZN010000019.1"/>
</dbReference>
<dbReference type="EMBL" id="JASZZN010000019">
    <property type="protein sequence ID" value="MDM4018200.1"/>
    <property type="molecule type" value="Genomic_DNA"/>
</dbReference>
<comment type="caution">
    <text evidence="1">The sequence shown here is derived from an EMBL/GenBank/DDBJ whole genome shotgun (WGS) entry which is preliminary data.</text>
</comment>
<name>A0ABT7PP09_9BACT</name>
<accession>A0ABT7PP09</accession>
<proteinExistence type="predicted"/>